<dbReference type="EMBL" id="JBANFI010000001">
    <property type="protein sequence ID" value="MFK7159730.1"/>
    <property type="molecule type" value="Genomic_DNA"/>
</dbReference>
<dbReference type="Proteomes" id="UP001621714">
    <property type="component" value="Unassembled WGS sequence"/>
</dbReference>
<name>A0ABW8PU17_9GAMM</name>
<dbReference type="PANTHER" id="PTHR30383">
    <property type="entry name" value="THIOESTERASE 1/PROTEASE 1/LYSOPHOSPHOLIPASE L1"/>
    <property type="match status" value="1"/>
</dbReference>
<keyword evidence="4" id="KW-1185">Reference proteome</keyword>
<feature type="compositionally biased region" description="Basic and acidic residues" evidence="1">
    <location>
        <begin position="18"/>
        <end position="33"/>
    </location>
</feature>
<dbReference type="CDD" id="cd01822">
    <property type="entry name" value="Lysophospholipase_L1_like"/>
    <property type="match status" value="1"/>
</dbReference>
<dbReference type="InterPro" id="IPR051532">
    <property type="entry name" value="Ester_Hydrolysis_Enzymes"/>
</dbReference>
<dbReference type="Gene3D" id="3.40.50.1110">
    <property type="entry name" value="SGNH hydrolase"/>
    <property type="match status" value="1"/>
</dbReference>
<dbReference type="Pfam" id="PF13472">
    <property type="entry name" value="Lipase_GDSL_2"/>
    <property type="match status" value="1"/>
</dbReference>
<protein>
    <submittedName>
        <fullName evidence="3">Arylesterase</fullName>
    </submittedName>
</protein>
<dbReference type="InterPro" id="IPR013830">
    <property type="entry name" value="SGNH_hydro"/>
</dbReference>
<evidence type="ECO:0000313" key="4">
    <source>
        <dbReference type="Proteomes" id="UP001621714"/>
    </source>
</evidence>
<dbReference type="PANTHER" id="PTHR30383:SF24">
    <property type="entry name" value="THIOESTERASE 1_PROTEASE 1_LYSOPHOSPHOLIPASE L1"/>
    <property type="match status" value="1"/>
</dbReference>
<sequence>MFYPVINKDLVDHLAHPDRYKGDAASPRGDRPSASRAQRLTQGWTSLRLVMLICCVLSLLQPSLLLAASDPAEPATARLVVVGDSLSAAYNMPENQGWVSLLADRLAEQAPHWQVINASISGDTSANGLNRLPFLLRQHQPQLVLIELGGNDGLRGLPTARIEQQLERMILLTQEANAQPLLIGIQIPPNYGSRYSEEFRQVFSRLAERYQLPFVPFLLEGIADQPHLMQADGIHPTAEAQPHILELVWLELAPLLD</sequence>
<proteinExistence type="predicted"/>
<evidence type="ECO:0000313" key="3">
    <source>
        <dbReference type="EMBL" id="MFK7159730.1"/>
    </source>
</evidence>
<dbReference type="InterPro" id="IPR036514">
    <property type="entry name" value="SGNH_hydro_sf"/>
</dbReference>
<feature type="region of interest" description="Disordered" evidence="1">
    <location>
        <begin position="18"/>
        <end position="37"/>
    </location>
</feature>
<organism evidence="3 4">
    <name type="scientific">Marinospirillum alkalitolerans</name>
    <dbReference type="NCBI Taxonomy" id="3123374"/>
    <lineage>
        <taxon>Bacteria</taxon>
        <taxon>Pseudomonadati</taxon>
        <taxon>Pseudomonadota</taxon>
        <taxon>Gammaproteobacteria</taxon>
        <taxon>Oceanospirillales</taxon>
        <taxon>Oceanospirillaceae</taxon>
        <taxon>Marinospirillum</taxon>
    </lineage>
</organism>
<dbReference type="SUPFAM" id="SSF52266">
    <property type="entry name" value="SGNH hydrolase"/>
    <property type="match status" value="1"/>
</dbReference>
<gene>
    <name evidence="3" type="ORF">V6U78_01585</name>
</gene>
<reference evidence="3 4" key="1">
    <citation type="submission" date="2024-02" db="EMBL/GenBank/DDBJ databases">
        <title>Marinospirillum sp. MEB 164 isolated from Lonar lake sediment.</title>
        <authorList>
            <person name="Joshi A."/>
            <person name="Thite S."/>
        </authorList>
    </citation>
    <scope>NUCLEOTIDE SEQUENCE [LARGE SCALE GENOMIC DNA]</scope>
    <source>
        <strain evidence="3 4">MEB164</strain>
    </source>
</reference>
<evidence type="ECO:0000256" key="1">
    <source>
        <dbReference type="SAM" id="MobiDB-lite"/>
    </source>
</evidence>
<evidence type="ECO:0000259" key="2">
    <source>
        <dbReference type="Pfam" id="PF13472"/>
    </source>
</evidence>
<feature type="domain" description="SGNH hydrolase-type esterase" evidence="2">
    <location>
        <begin position="81"/>
        <end position="240"/>
    </location>
</feature>
<comment type="caution">
    <text evidence="3">The sequence shown here is derived from an EMBL/GenBank/DDBJ whole genome shotgun (WGS) entry which is preliminary data.</text>
</comment>
<dbReference type="RefSeq" id="WP_405336504.1">
    <property type="nucleotide sequence ID" value="NZ_JBANFI010000001.1"/>
</dbReference>
<accession>A0ABW8PU17</accession>